<accession>A0AAV2KL26</accession>
<sequence length="101" mass="11377">MCLQHLCDSKVLCAQMCLQHLCDSKVLCAQMCLQHLCVSKVLCAQMCLQLLCNEDIREELWTEEQRSLLDVFIQDPSISSLSVSLDSEQELHVAFSGTSEV</sequence>
<evidence type="ECO:0000313" key="1">
    <source>
        <dbReference type="EMBL" id="CAL1590324.1"/>
    </source>
</evidence>
<dbReference type="AlphaFoldDB" id="A0AAV2KL26"/>
<evidence type="ECO:0000313" key="2">
    <source>
        <dbReference type="Proteomes" id="UP001497482"/>
    </source>
</evidence>
<dbReference type="EMBL" id="OZ035841">
    <property type="protein sequence ID" value="CAL1590324.1"/>
    <property type="molecule type" value="Genomic_DNA"/>
</dbReference>
<dbReference type="Proteomes" id="UP001497482">
    <property type="component" value="Chromosome 19"/>
</dbReference>
<gene>
    <name evidence="1" type="ORF">KC01_LOCUS19849</name>
</gene>
<name>A0AAV2KL26_KNICA</name>
<proteinExistence type="predicted"/>
<protein>
    <submittedName>
        <fullName evidence="1">Uncharacterized protein</fullName>
    </submittedName>
</protein>
<keyword evidence="2" id="KW-1185">Reference proteome</keyword>
<reference evidence="1 2" key="1">
    <citation type="submission" date="2024-04" db="EMBL/GenBank/DDBJ databases">
        <authorList>
            <person name="Waldvogel A.-M."/>
            <person name="Schoenle A."/>
        </authorList>
    </citation>
    <scope>NUCLEOTIDE SEQUENCE [LARGE SCALE GENOMIC DNA]</scope>
</reference>
<organism evidence="1 2">
    <name type="scientific">Knipowitschia caucasica</name>
    <name type="common">Caucasian dwarf goby</name>
    <name type="synonym">Pomatoschistus caucasicus</name>
    <dbReference type="NCBI Taxonomy" id="637954"/>
    <lineage>
        <taxon>Eukaryota</taxon>
        <taxon>Metazoa</taxon>
        <taxon>Chordata</taxon>
        <taxon>Craniata</taxon>
        <taxon>Vertebrata</taxon>
        <taxon>Euteleostomi</taxon>
        <taxon>Actinopterygii</taxon>
        <taxon>Neopterygii</taxon>
        <taxon>Teleostei</taxon>
        <taxon>Neoteleostei</taxon>
        <taxon>Acanthomorphata</taxon>
        <taxon>Gobiaria</taxon>
        <taxon>Gobiiformes</taxon>
        <taxon>Gobioidei</taxon>
        <taxon>Gobiidae</taxon>
        <taxon>Gobiinae</taxon>
        <taxon>Knipowitschia</taxon>
    </lineage>
</organism>